<evidence type="ECO:0000313" key="1">
    <source>
        <dbReference type="EMBL" id="GFS05409.1"/>
    </source>
</evidence>
<protein>
    <submittedName>
        <fullName evidence="1">Uncharacterized protein</fullName>
    </submittedName>
</protein>
<evidence type="ECO:0000313" key="2">
    <source>
        <dbReference type="Proteomes" id="UP000762676"/>
    </source>
</evidence>
<sequence length="78" mass="8550">MPSETRKPHVWSTDGYSGGLQEMRKTDHVTAGHHHDNHLTELSLGKVVHCTELENCCGISGGATIEHGVADEWRVTSD</sequence>
<comment type="caution">
    <text evidence="1">The sequence shown here is derived from an EMBL/GenBank/DDBJ whole genome shotgun (WGS) entry which is preliminary data.</text>
</comment>
<gene>
    <name evidence="1" type="ORF">ElyMa_006519100</name>
</gene>
<proteinExistence type="predicted"/>
<dbReference type="AlphaFoldDB" id="A0AAV4I8J4"/>
<dbReference type="EMBL" id="BMAT01013083">
    <property type="protein sequence ID" value="GFS05409.1"/>
    <property type="molecule type" value="Genomic_DNA"/>
</dbReference>
<keyword evidence="2" id="KW-1185">Reference proteome</keyword>
<accession>A0AAV4I8J4</accession>
<dbReference type="Proteomes" id="UP000762676">
    <property type="component" value="Unassembled WGS sequence"/>
</dbReference>
<reference evidence="1 2" key="1">
    <citation type="journal article" date="2021" name="Elife">
        <title>Chloroplast acquisition without the gene transfer in kleptoplastic sea slugs, Plakobranchus ocellatus.</title>
        <authorList>
            <person name="Maeda T."/>
            <person name="Takahashi S."/>
            <person name="Yoshida T."/>
            <person name="Shimamura S."/>
            <person name="Takaki Y."/>
            <person name="Nagai Y."/>
            <person name="Toyoda A."/>
            <person name="Suzuki Y."/>
            <person name="Arimoto A."/>
            <person name="Ishii H."/>
            <person name="Satoh N."/>
            <person name="Nishiyama T."/>
            <person name="Hasebe M."/>
            <person name="Maruyama T."/>
            <person name="Minagawa J."/>
            <person name="Obokata J."/>
            <person name="Shigenobu S."/>
        </authorList>
    </citation>
    <scope>NUCLEOTIDE SEQUENCE [LARGE SCALE GENOMIC DNA]</scope>
</reference>
<organism evidence="1 2">
    <name type="scientific">Elysia marginata</name>
    <dbReference type="NCBI Taxonomy" id="1093978"/>
    <lineage>
        <taxon>Eukaryota</taxon>
        <taxon>Metazoa</taxon>
        <taxon>Spiralia</taxon>
        <taxon>Lophotrochozoa</taxon>
        <taxon>Mollusca</taxon>
        <taxon>Gastropoda</taxon>
        <taxon>Heterobranchia</taxon>
        <taxon>Euthyneura</taxon>
        <taxon>Panpulmonata</taxon>
        <taxon>Sacoglossa</taxon>
        <taxon>Placobranchoidea</taxon>
        <taxon>Plakobranchidae</taxon>
        <taxon>Elysia</taxon>
    </lineage>
</organism>
<name>A0AAV4I8J4_9GAST</name>